<reference evidence="1 2" key="1">
    <citation type="journal article" date="2013" name="Genome Announc.">
        <title>Draft Genome Sequence of Rhodococcus opacus Strain M213 Shows a Diverse Catabolic Potential.</title>
        <authorList>
            <person name="Pathak A."/>
            <person name="Green S.J."/>
            <person name="Ogram A."/>
            <person name="Chauhan A."/>
        </authorList>
    </citation>
    <scope>NUCLEOTIDE SEQUENCE [LARGE SCALE GENOMIC DNA]</scope>
    <source>
        <strain evidence="1 2">M213</strain>
    </source>
</reference>
<dbReference type="EMBL" id="AJYC02000110">
    <property type="protein sequence ID" value="EKT78306.1"/>
    <property type="molecule type" value="Genomic_DNA"/>
</dbReference>
<name>K8XBT1_RHOOP</name>
<dbReference type="Proteomes" id="UP000005951">
    <property type="component" value="Unassembled WGS sequence"/>
</dbReference>
<accession>K8XBT1</accession>
<organism evidence="1 2">
    <name type="scientific">Rhodococcus opacus M213</name>
    <dbReference type="NCBI Taxonomy" id="1129896"/>
    <lineage>
        <taxon>Bacteria</taxon>
        <taxon>Bacillati</taxon>
        <taxon>Actinomycetota</taxon>
        <taxon>Actinomycetes</taxon>
        <taxon>Mycobacteriales</taxon>
        <taxon>Nocardiaceae</taxon>
        <taxon>Rhodococcus</taxon>
    </lineage>
</organism>
<gene>
    <name evidence="1" type="ORF">WSS_A33505</name>
</gene>
<proteinExistence type="predicted"/>
<protein>
    <submittedName>
        <fullName evidence="1">Uncharacterized protein</fullName>
    </submittedName>
</protein>
<sequence>MAVVADRDSGAVRGEAVAAMVIWAVVTMSITSAPSTRVTMTCADASSGGTEYRLPRNDTGACRDAVRGSVRIAGYGVAGSAVNGSAAATVATEALPSAVALRRVSPRSRQNSSRRCCACSTVTSSGRVRDHRWAAV</sequence>
<evidence type="ECO:0000313" key="1">
    <source>
        <dbReference type="EMBL" id="EKT78306.1"/>
    </source>
</evidence>
<evidence type="ECO:0000313" key="2">
    <source>
        <dbReference type="Proteomes" id="UP000005951"/>
    </source>
</evidence>
<comment type="caution">
    <text evidence="1">The sequence shown here is derived from an EMBL/GenBank/DDBJ whole genome shotgun (WGS) entry which is preliminary data.</text>
</comment>
<dbReference type="AlphaFoldDB" id="K8XBT1"/>